<dbReference type="SUPFAM" id="SSF55083">
    <property type="entry name" value="6-hydroxymethyl-7,8-dihydropterin pyrophosphokinase, HPPK"/>
    <property type="match status" value="1"/>
</dbReference>
<dbReference type="Pfam" id="PF01288">
    <property type="entry name" value="HPPK"/>
    <property type="match status" value="1"/>
</dbReference>
<reference evidence="14 15" key="1">
    <citation type="submission" date="2020-08" db="EMBL/GenBank/DDBJ databases">
        <title>Genomic Encyclopedia of Type Strains, Phase IV (KMG-IV): sequencing the most valuable type-strain genomes for metagenomic binning, comparative biology and taxonomic classification.</title>
        <authorList>
            <person name="Goeker M."/>
        </authorList>
    </citation>
    <scope>NUCLEOTIDE SEQUENCE [LARGE SCALE GENOMIC DNA]</scope>
    <source>
        <strain evidence="14 15">DSM 105074</strain>
    </source>
</reference>
<dbReference type="UniPathway" id="UPA00077">
    <property type="reaction ID" value="UER00155"/>
</dbReference>
<evidence type="ECO:0000256" key="10">
    <source>
        <dbReference type="ARBA" id="ARBA00029409"/>
    </source>
</evidence>
<evidence type="ECO:0000256" key="3">
    <source>
        <dbReference type="ARBA" id="ARBA00013253"/>
    </source>
</evidence>
<evidence type="ECO:0000256" key="5">
    <source>
        <dbReference type="ARBA" id="ARBA00022679"/>
    </source>
</evidence>
<dbReference type="PANTHER" id="PTHR43071">
    <property type="entry name" value="2-AMINO-4-HYDROXY-6-HYDROXYMETHYLDIHYDROPTERIDINE PYROPHOSPHOKINASE"/>
    <property type="match status" value="1"/>
</dbReference>
<dbReference type="GO" id="GO:0046654">
    <property type="term" value="P:tetrahydrofolate biosynthetic process"/>
    <property type="evidence" value="ECO:0007669"/>
    <property type="project" value="UniProtKB-UniPathway"/>
</dbReference>
<evidence type="ECO:0000256" key="6">
    <source>
        <dbReference type="ARBA" id="ARBA00022741"/>
    </source>
</evidence>
<dbReference type="PANTHER" id="PTHR43071:SF1">
    <property type="entry name" value="2-AMINO-4-HYDROXY-6-HYDROXYMETHYLDIHYDROPTERIDINE PYROPHOSPHOKINASE"/>
    <property type="match status" value="1"/>
</dbReference>
<organism evidence="14 15">
    <name type="scientific">Rhabdobacter roseus</name>
    <dbReference type="NCBI Taxonomy" id="1655419"/>
    <lineage>
        <taxon>Bacteria</taxon>
        <taxon>Pseudomonadati</taxon>
        <taxon>Bacteroidota</taxon>
        <taxon>Cytophagia</taxon>
        <taxon>Cytophagales</taxon>
        <taxon>Cytophagaceae</taxon>
        <taxon>Rhabdobacter</taxon>
    </lineage>
</organism>
<evidence type="ECO:0000256" key="11">
    <source>
        <dbReference type="ARBA" id="ARBA00029766"/>
    </source>
</evidence>
<evidence type="ECO:0000256" key="9">
    <source>
        <dbReference type="ARBA" id="ARBA00022909"/>
    </source>
</evidence>
<dbReference type="InterPro" id="IPR035907">
    <property type="entry name" value="Hppk_sf"/>
</dbReference>
<evidence type="ECO:0000256" key="1">
    <source>
        <dbReference type="ARBA" id="ARBA00005051"/>
    </source>
</evidence>
<keyword evidence="8" id="KW-0067">ATP-binding</keyword>
<dbReference type="Proteomes" id="UP000557307">
    <property type="component" value="Unassembled WGS sequence"/>
</dbReference>
<protein>
    <recommendedName>
        <fullName evidence="4">2-amino-4-hydroxy-6-hydroxymethyldihydropteridine pyrophosphokinase</fullName>
        <ecNumber evidence="3">2.7.6.3</ecNumber>
    </recommendedName>
    <alternativeName>
        <fullName evidence="11">6-hydroxymethyl-7,8-dihydropterin pyrophosphokinase</fullName>
    </alternativeName>
    <alternativeName>
        <fullName evidence="12">7,8-dihydro-6-hydroxymethylpterin-pyrophosphokinase</fullName>
    </alternativeName>
</protein>
<dbReference type="GO" id="GO:0005524">
    <property type="term" value="F:ATP binding"/>
    <property type="evidence" value="ECO:0007669"/>
    <property type="project" value="UniProtKB-KW"/>
</dbReference>
<dbReference type="Gene3D" id="3.30.70.560">
    <property type="entry name" value="7,8-Dihydro-6-hydroxymethylpterin-pyrophosphokinase HPPK"/>
    <property type="match status" value="1"/>
</dbReference>
<keyword evidence="15" id="KW-1185">Reference proteome</keyword>
<keyword evidence="9" id="KW-0289">Folate biosynthesis</keyword>
<dbReference type="EMBL" id="JACHGF010000021">
    <property type="protein sequence ID" value="MBB5287608.1"/>
    <property type="molecule type" value="Genomic_DNA"/>
</dbReference>
<comment type="similarity">
    <text evidence="2">Belongs to the HPPK family.</text>
</comment>
<sequence>MTTLYLLLGSNLGDRPAQLQAAREQIDLRVGALRRTSALYETAPWGITDQPAFLNQALEVLTDLAPEEVLRLILDIEHELGRVRYERWGARHLDVDILYFGTKVLDSARLTVPHPRLHERRFVLVPVAELAPDFVHPVFQKTNAQLLAECPDAGEVVRWESS</sequence>
<evidence type="ECO:0000256" key="12">
    <source>
        <dbReference type="ARBA" id="ARBA00033413"/>
    </source>
</evidence>
<dbReference type="GO" id="GO:0046656">
    <property type="term" value="P:folic acid biosynthetic process"/>
    <property type="evidence" value="ECO:0007669"/>
    <property type="project" value="UniProtKB-KW"/>
</dbReference>
<evidence type="ECO:0000256" key="7">
    <source>
        <dbReference type="ARBA" id="ARBA00022777"/>
    </source>
</evidence>
<evidence type="ECO:0000313" key="14">
    <source>
        <dbReference type="EMBL" id="MBB5287608.1"/>
    </source>
</evidence>
<dbReference type="PROSITE" id="PS00794">
    <property type="entry name" value="HPPK"/>
    <property type="match status" value="1"/>
</dbReference>
<keyword evidence="6" id="KW-0547">Nucleotide-binding</keyword>
<dbReference type="RefSeq" id="WP_184180106.1">
    <property type="nucleotide sequence ID" value="NZ_JACHGF010000021.1"/>
</dbReference>
<evidence type="ECO:0000256" key="2">
    <source>
        <dbReference type="ARBA" id="ARBA00005810"/>
    </source>
</evidence>
<dbReference type="CDD" id="cd00483">
    <property type="entry name" value="HPPK"/>
    <property type="match status" value="1"/>
</dbReference>
<dbReference type="NCBIfam" id="TIGR01498">
    <property type="entry name" value="folK"/>
    <property type="match status" value="1"/>
</dbReference>
<proteinExistence type="inferred from homology"/>
<name>A0A840U5M2_9BACT</name>
<feature type="domain" description="7,8-dihydro-6-hydroxymethylpterin-pyrophosphokinase" evidence="13">
    <location>
        <begin position="87"/>
        <end position="98"/>
    </location>
</feature>
<dbReference type="AlphaFoldDB" id="A0A840U5M2"/>
<comment type="caution">
    <text evidence="14">The sequence shown here is derived from an EMBL/GenBank/DDBJ whole genome shotgun (WGS) entry which is preliminary data.</text>
</comment>
<gene>
    <name evidence="14" type="ORF">HNQ92_005774</name>
</gene>
<evidence type="ECO:0000259" key="13">
    <source>
        <dbReference type="PROSITE" id="PS00794"/>
    </source>
</evidence>
<evidence type="ECO:0000313" key="15">
    <source>
        <dbReference type="Proteomes" id="UP000557307"/>
    </source>
</evidence>
<dbReference type="InterPro" id="IPR000550">
    <property type="entry name" value="Hppk"/>
</dbReference>
<keyword evidence="5 14" id="KW-0808">Transferase</keyword>
<dbReference type="GO" id="GO:0003848">
    <property type="term" value="F:2-amino-4-hydroxy-6-hydroxymethyldihydropteridine diphosphokinase activity"/>
    <property type="evidence" value="ECO:0007669"/>
    <property type="project" value="UniProtKB-EC"/>
</dbReference>
<dbReference type="GO" id="GO:0016301">
    <property type="term" value="F:kinase activity"/>
    <property type="evidence" value="ECO:0007669"/>
    <property type="project" value="UniProtKB-KW"/>
</dbReference>
<evidence type="ECO:0000256" key="8">
    <source>
        <dbReference type="ARBA" id="ARBA00022840"/>
    </source>
</evidence>
<comment type="function">
    <text evidence="10">Catalyzes the transfer of pyrophosphate from adenosine triphosphate (ATP) to 6-hydroxymethyl-7,8-dihydropterin, an enzymatic step in folate biosynthesis pathway.</text>
</comment>
<keyword evidence="7 14" id="KW-0418">Kinase</keyword>
<accession>A0A840U5M2</accession>
<comment type="pathway">
    <text evidence="1">Cofactor biosynthesis; tetrahydrofolate biosynthesis; 2-amino-4-hydroxy-6-hydroxymethyl-7,8-dihydropteridine diphosphate from 7,8-dihydroneopterin triphosphate: step 4/4.</text>
</comment>
<evidence type="ECO:0000256" key="4">
    <source>
        <dbReference type="ARBA" id="ARBA00016218"/>
    </source>
</evidence>
<dbReference type="EC" id="2.7.6.3" evidence="3"/>